<evidence type="ECO:0000313" key="7">
    <source>
        <dbReference type="Proteomes" id="UP000177141"/>
    </source>
</evidence>
<dbReference type="Gene3D" id="3.40.50.300">
    <property type="entry name" value="P-loop containing nucleotide triphosphate hydrolases"/>
    <property type="match status" value="1"/>
</dbReference>
<dbReference type="FunFam" id="3.40.50.300:FF:000134">
    <property type="entry name" value="Iron-enterobactin ABC transporter ATP-binding protein"/>
    <property type="match status" value="1"/>
</dbReference>
<evidence type="ECO:0000256" key="2">
    <source>
        <dbReference type="ARBA" id="ARBA00022448"/>
    </source>
</evidence>
<dbReference type="AlphaFoldDB" id="A0A1F7IY51"/>
<evidence type="ECO:0000256" key="1">
    <source>
        <dbReference type="ARBA" id="ARBA00005417"/>
    </source>
</evidence>
<dbReference type="InterPro" id="IPR027417">
    <property type="entry name" value="P-loop_NTPase"/>
</dbReference>
<feature type="domain" description="ABC transporter" evidence="5">
    <location>
        <begin position="10"/>
        <end position="246"/>
    </location>
</feature>
<evidence type="ECO:0000313" key="6">
    <source>
        <dbReference type="EMBL" id="OGK48277.1"/>
    </source>
</evidence>
<name>A0A1F7IY51_9BACT</name>
<dbReference type="InterPro" id="IPR017871">
    <property type="entry name" value="ABC_transporter-like_CS"/>
</dbReference>
<dbReference type="Proteomes" id="UP000177141">
    <property type="component" value="Unassembled WGS sequence"/>
</dbReference>
<keyword evidence="2" id="KW-0813">Transport</keyword>
<dbReference type="EMBL" id="MGAL01000017">
    <property type="protein sequence ID" value="OGK48277.1"/>
    <property type="molecule type" value="Genomic_DNA"/>
</dbReference>
<protein>
    <submittedName>
        <fullName evidence="6">Zinc ABC transporter ATP-binding protein</fullName>
    </submittedName>
</protein>
<evidence type="ECO:0000256" key="3">
    <source>
        <dbReference type="ARBA" id="ARBA00022741"/>
    </source>
</evidence>
<dbReference type="InterPro" id="IPR050153">
    <property type="entry name" value="Metal_Ion_Import_ABC"/>
</dbReference>
<evidence type="ECO:0000256" key="4">
    <source>
        <dbReference type="ARBA" id="ARBA00022840"/>
    </source>
</evidence>
<dbReference type="GO" id="GO:0005524">
    <property type="term" value="F:ATP binding"/>
    <property type="evidence" value="ECO:0007669"/>
    <property type="project" value="UniProtKB-KW"/>
</dbReference>
<dbReference type="GO" id="GO:0016887">
    <property type="term" value="F:ATP hydrolysis activity"/>
    <property type="evidence" value="ECO:0007669"/>
    <property type="project" value="InterPro"/>
</dbReference>
<keyword evidence="3" id="KW-0547">Nucleotide-binding</keyword>
<dbReference type="PANTHER" id="PTHR42734:SF17">
    <property type="entry name" value="METAL TRANSPORT SYSTEM ATP-BINDING PROTEIN TM_0124-RELATED"/>
    <property type="match status" value="1"/>
</dbReference>
<dbReference type="PANTHER" id="PTHR42734">
    <property type="entry name" value="METAL TRANSPORT SYSTEM ATP-BINDING PROTEIN TM_0124-RELATED"/>
    <property type="match status" value="1"/>
</dbReference>
<dbReference type="STRING" id="1802061.A3A93_01380"/>
<keyword evidence="4 6" id="KW-0067">ATP-binding</keyword>
<dbReference type="CDD" id="cd03235">
    <property type="entry name" value="ABC_Metallic_Cations"/>
    <property type="match status" value="1"/>
</dbReference>
<dbReference type="PROSITE" id="PS00211">
    <property type="entry name" value="ABC_TRANSPORTER_1"/>
    <property type="match status" value="1"/>
</dbReference>
<comment type="caution">
    <text evidence="6">The sequence shown here is derived from an EMBL/GenBank/DDBJ whole genome shotgun (WGS) entry which is preliminary data.</text>
</comment>
<dbReference type="SUPFAM" id="SSF52540">
    <property type="entry name" value="P-loop containing nucleoside triphosphate hydrolases"/>
    <property type="match status" value="1"/>
</dbReference>
<comment type="similarity">
    <text evidence="1">Belongs to the ABC transporter superfamily.</text>
</comment>
<evidence type="ECO:0000259" key="5">
    <source>
        <dbReference type="PROSITE" id="PS50893"/>
    </source>
</evidence>
<dbReference type="InterPro" id="IPR003593">
    <property type="entry name" value="AAA+_ATPase"/>
</dbReference>
<dbReference type="PROSITE" id="PS50893">
    <property type="entry name" value="ABC_TRANSPORTER_2"/>
    <property type="match status" value="1"/>
</dbReference>
<gene>
    <name evidence="6" type="ORF">A3A93_01380</name>
</gene>
<dbReference type="Pfam" id="PF00005">
    <property type="entry name" value="ABC_tran"/>
    <property type="match status" value="1"/>
</dbReference>
<reference evidence="6 7" key="1">
    <citation type="journal article" date="2016" name="Nat. Commun.">
        <title>Thousands of microbial genomes shed light on interconnected biogeochemical processes in an aquifer system.</title>
        <authorList>
            <person name="Anantharaman K."/>
            <person name="Brown C.T."/>
            <person name="Hug L.A."/>
            <person name="Sharon I."/>
            <person name="Castelle C.J."/>
            <person name="Probst A.J."/>
            <person name="Thomas B.C."/>
            <person name="Singh A."/>
            <person name="Wilkins M.J."/>
            <person name="Karaoz U."/>
            <person name="Brodie E.L."/>
            <person name="Williams K.H."/>
            <person name="Hubbard S.S."/>
            <person name="Banfield J.F."/>
        </authorList>
    </citation>
    <scope>NUCLEOTIDE SEQUENCE [LARGE SCALE GENOMIC DNA]</scope>
</reference>
<dbReference type="InterPro" id="IPR003439">
    <property type="entry name" value="ABC_transporter-like_ATP-bd"/>
</dbReference>
<accession>A0A1F7IY51</accession>
<proteinExistence type="inferred from homology"/>
<dbReference type="SMART" id="SM00382">
    <property type="entry name" value="AAA"/>
    <property type="match status" value="1"/>
</dbReference>
<organism evidence="6 7">
    <name type="scientific">Candidatus Roizmanbacteria bacterium RIFCSPLOWO2_01_FULL_38_12</name>
    <dbReference type="NCBI Taxonomy" id="1802061"/>
    <lineage>
        <taxon>Bacteria</taxon>
        <taxon>Candidatus Roizmaniibacteriota</taxon>
    </lineage>
</organism>
<sequence length="253" mass="28376">MSVDHSQNIIEVKNVSFSYGEKDVLKNITLNVHKGDYLGIVGPNGGGKTTLVKIMLGLLKPTSGKIFLFGQDIQKFSYWSKVGYIPQKAVNFDTNFPITVKEVVNMGRIGKRGLFHSLTDSDHAIVKKSLEQVDMWDLRNKIIGDLSGGQQQRVFIAKALAGQPEVIFLDEPTIGVDIKTQEEFYGLLKKLNQELHLTLILVSHDIDVITHETTEMACINQTLIYDSNPKDFIKNDGLKKLYGAQVRLILHNH</sequence>